<organism evidence="1 2">
    <name type="scientific">Allacma fusca</name>
    <dbReference type="NCBI Taxonomy" id="39272"/>
    <lineage>
        <taxon>Eukaryota</taxon>
        <taxon>Metazoa</taxon>
        <taxon>Ecdysozoa</taxon>
        <taxon>Arthropoda</taxon>
        <taxon>Hexapoda</taxon>
        <taxon>Collembola</taxon>
        <taxon>Symphypleona</taxon>
        <taxon>Sminthuridae</taxon>
        <taxon>Allacma</taxon>
    </lineage>
</organism>
<dbReference type="Proteomes" id="UP000708208">
    <property type="component" value="Unassembled WGS sequence"/>
</dbReference>
<dbReference type="AlphaFoldDB" id="A0A8J2PAM0"/>
<reference evidence="1" key="1">
    <citation type="submission" date="2021-06" db="EMBL/GenBank/DDBJ databases">
        <authorList>
            <person name="Hodson N. C."/>
            <person name="Mongue J. A."/>
            <person name="Jaron S. K."/>
        </authorList>
    </citation>
    <scope>NUCLEOTIDE SEQUENCE</scope>
</reference>
<protein>
    <submittedName>
        <fullName evidence="1">Uncharacterized protein</fullName>
    </submittedName>
</protein>
<feature type="non-terminal residue" evidence="1">
    <location>
        <position position="1"/>
    </location>
</feature>
<sequence>MTPDYVGANILQGVLRGKEHIYVPGVHRFFRFLFEFMPAEFFREYSDLSGTPQYDKSQS</sequence>
<gene>
    <name evidence="1" type="ORF">AFUS01_LOCUS31551</name>
</gene>
<name>A0A8J2PAM0_9HEXA</name>
<evidence type="ECO:0000313" key="2">
    <source>
        <dbReference type="Proteomes" id="UP000708208"/>
    </source>
</evidence>
<dbReference type="EMBL" id="CAJVCH010503183">
    <property type="protein sequence ID" value="CAG7821201.1"/>
    <property type="molecule type" value="Genomic_DNA"/>
</dbReference>
<keyword evidence="2" id="KW-1185">Reference proteome</keyword>
<comment type="caution">
    <text evidence="1">The sequence shown here is derived from an EMBL/GenBank/DDBJ whole genome shotgun (WGS) entry which is preliminary data.</text>
</comment>
<proteinExistence type="predicted"/>
<accession>A0A8J2PAM0</accession>
<evidence type="ECO:0000313" key="1">
    <source>
        <dbReference type="EMBL" id="CAG7821201.1"/>
    </source>
</evidence>